<keyword evidence="3 10" id="KW-0436">Ligase</keyword>
<dbReference type="InterPro" id="IPR020560">
    <property type="entry name" value="PRibGlycinamide_synth_C-dom"/>
</dbReference>
<dbReference type="SMART" id="SM01209">
    <property type="entry name" value="GARS_A"/>
    <property type="match status" value="1"/>
</dbReference>
<evidence type="ECO:0000256" key="11">
    <source>
        <dbReference type="PROSITE-ProRule" id="PRU00409"/>
    </source>
</evidence>
<evidence type="ECO:0000256" key="3">
    <source>
        <dbReference type="ARBA" id="ARBA00022598"/>
    </source>
</evidence>
<dbReference type="InterPro" id="IPR020562">
    <property type="entry name" value="PRibGlycinamide_synth_N"/>
</dbReference>
<keyword evidence="14" id="KW-1185">Reference proteome</keyword>
<dbReference type="InterPro" id="IPR016185">
    <property type="entry name" value="PreATP-grasp_dom_sf"/>
</dbReference>
<organism evidence="13 14">
    <name type="scientific">Apibacter adventoris</name>
    <dbReference type="NCBI Taxonomy" id="1679466"/>
    <lineage>
        <taxon>Bacteria</taxon>
        <taxon>Pseudomonadati</taxon>
        <taxon>Bacteroidota</taxon>
        <taxon>Flavobacteriia</taxon>
        <taxon>Flavobacteriales</taxon>
        <taxon>Weeksellaceae</taxon>
        <taxon>Apibacter</taxon>
    </lineage>
</organism>
<keyword evidence="5 10" id="KW-0658">Purine biosynthesis</keyword>
<dbReference type="InterPro" id="IPR000115">
    <property type="entry name" value="PRibGlycinamide_synth"/>
</dbReference>
<dbReference type="PANTHER" id="PTHR43472">
    <property type="entry name" value="PHOSPHORIBOSYLAMINE--GLYCINE LIGASE"/>
    <property type="match status" value="1"/>
</dbReference>
<sequence length="411" mass="45551">MNVLIIGNGGREHAIGWKIKKDNPDAKLYFSSGNGGTAKIGKNINFGTIEELADFSEKKQMDLTIVGSEALLVDGIVNVFQEKGLRILGPDKKSAQLEGSKEFAKKFMSKYGVKTAKYKTFNNYTDANNYAQNQKYPLVIKADGLAAGKGVFICKDEFEAEKALDEILNKQIFGSAGNHVVIEEYLVGFEASILSIFNGNEIIPFISAKDHKKIGNGELGLNTGGMGVVSPNPFFMDKHWEAFNKDILQPTLEGLKAENMNFSGIIFFGLMITQDGVYLLEYNMRMGDPETQAILPLLENNLLDIFNDAIDNKPIYLNWQNKHSVCVVLASGGYPLNYDSGFEINGLQKATCLYFIAGAFLNNNILYTSGGRVLNVVGIGNSLEEARKIAYQNIEKIHFDYNYYRTDIGEI</sequence>
<name>A0A2S8A7X8_9FLAO</name>
<evidence type="ECO:0000259" key="12">
    <source>
        <dbReference type="PROSITE" id="PS50975"/>
    </source>
</evidence>
<dbReference type="Pfam" id="PF02843">
    <property type="entry name" value="GARS_C"/>
    <property type="match status" value="1"/>
</dbReference>
<dbReference type="NCBIfam" id="TIGR00877">
    <property type="entry name" value="purD"/>
    <property type="match status" value="1"/>
</dbReference>
<dbReference type="GO" id="GO:0009113">
    <property type="term" value="P:purine nucleobase biosynthetic process"/>
    <property type="evidence" value="ECO:0007669"/>
    <property type="project" value="InterPro"/>
</dbReference>
<accession>A0A2S8A7X8</accession>
<evidence type="ECO:0000313" key="13">
    <source>
        <dbReference type="EMBL" id="PQL90630.1"/>
    </source>
</evidence>
<evidence type="ECO:0000313" key="14">
    <source>
        <dbReference type="Proteomes" id="UP000238042"/>
    </source>
</evidence>
<dbReference type="SMART" id="SM01210">
    <property type="entry name" value="GARS_C"/>
    <property type="match status" value="1"/>
</dbReference>
<evidence type="ECO:0000256" key="4">
    <source>
        <dbReference type="ARBA" id="ARBA00022741"/>
    </source>
</evidence>
<comment type="pathway">
    <text evidence="1 10">Purine metabolism; IMP biosynthesis via de novo pathway; N(1)-(5-phospho-D-ribosyl)glycinamide from 5-phospho-alpha-D-ribose 1-diphosphate: step 2/2.</text>
</comment>
<keyword evidence="4 11" id="KW-0547">Nucleotide-binding</keyword>
<dbReference type="Gene3D" id="3.30.1490.20">
    <property type="entry name" value="ATP-grasp fold, A domain"/>
    <property type="match status" value="1"/>
</dbReference>
<dbReference type="PROSITE" id="PS50975">
    <property type="entry name" value="ATP_GRASP"/>
    <property type="match status" value="1"/>
</dbReference>
<dbReference type="InterPro" id="IPR037123">
    <property type="entry name" value="PRibGlycinamide_synth_C_sf"/>
</dbReference>
<dbReference type="PANTHER" id="PTHR43472:SF1">
    <property type="entry name" value="PHOSPHORIBOSYLAMINE--GLYCINE LIGASE, CHLOROPLASTIC"/>
    <property type="match status" value="1"/>
</dbReference>
<evidence type="ECO:0000256" key="1">
    <source>
        <dbReference type="ARBA" id="ARBA00005174"/>
    </source>
</evidence>
<dbReference type="Pfam" id="PF02844">
    <property type="entry name" value="GARS_N"/>
    <property type="match status" value="1"/>
</dbReference>
<feature type="domain" description="ATP-grasp" evidence="12">
    <location>
        <begin position="105"/>
        <end position="311"/>
    </location>
</feature>
<evidence type="ECO:0000256" key="5">
    <source>
        <dbReference type="ARBA" id="ARBA00022755"/>
    </source>
</evidence>
<dbReference type="HAMAP" id="MF_00138">
    <property type="entry name" value="GARS"/>
    <property type="match status" value="1"/>
</dbReference>
<proteinExistence type="inferred from homology"/>
<dbReference type="Gene3D" id="3.30.470.20">
    <property type="entry name" value="ATP-grasp fold, B domain"/>
    <property type="match status" value="1"/>
</dbReference>
<dbReference type="GO" id="GO:0006189">
    <property type="term" value="P:'de novo' IMP biosynthetic process"/>
    <property type="evidence" value="ECO:0007669"/>
    <property type="project" value="UniProtKB-UniRule"/>
</dbReference>
<dbReference type="EMBL" id="PSZM01000046">
    <property type="protein sequence ID" value="PQL90630.1"/>
    <property type="molecule type" value="Genomic_DNA"/>
</dbReference>
<evidence type="ECO:0000256" key="7">
    <source>
        <dbReference type="ARBA" id="ARBA00038345"/>
    </source>
</evidence>
<dbReference type="InterPro" id="IPR011054">
    <property type="entry name" value="Rudment_hybrid_motif"/>
</dbReference>
<evidence type="ECO:0000256" key="2">
    <source>
        <dbReference type="ARBA" id="ARBA00013255"/>
    </source>
</evidence>
<dbReference type="Proteomes" id="UP000238042">
    <property type="component" value="Unassembled WGS sequence"/>
</dbReference>
<comment type="caution">
    <text evidence="13">The sequence shown here is derived from an EMBL/GenBank/DDBJ whole genome shotgun (WGS) entry which is preliminary data.</text>
</comment>
<evidence type="ECO:0000256" key="8">
    <source>
        <dbReference type="ARBA" id="ARBA00042242"/>
    </source>
</evidence>
<dbReference type="Gene3D" id="3.40.50.20">
    <property type="match status" value="1"/>
</dbReference>
<dbReference type="AlphaFoldDB" id="A0A2S8A7X8"/>
<dbReference type="InterPro" id="IPR011761">
    <property type="entry name" value="ATP-grasp"/>
</dbReference>
<dbReference type="Gene3D" id="3.90.600.10">
    <property type="entry name" value="Phosphoribosylglycinamide synthetase, C-terminal domain"/>
    <property type="match status" value="1"/>
</dbReference>
<dbReference type="EC" id="6.3.4.13" evidence="2 10"/>
<dbReference type="SUPFAM" id="SSF51246">
    <property type="entry name" value="Rudiment single hybrid motif"/>
    <property type="match status" value="1"/>
</dbReference>
<reference evidence="13 14" key="1">
    <citation type="submission" date="2018-02" db="EMBL/GenBank/DDBJ databases">
        <title>Genome sequences of Apibacter spp., gut symbionts of Asian honey bees.</title>
        <authorList>
            <person name="Kwong W.K."/>
            <person name="Steele M.I."/>
            <person name="Moran N.A."/>
        </authorList>
    </citation>
    <scope>NUCLEOTIDE SEQUENCE [LARGE SCALE GENOMIC DNA]</scope>
    <source>
        <strain evidence="14">wkB301</strain>
    </source>
</reference>
<dbReference type="SUPFAM" id="SSF52440">
    <property type="entry name" value="PreATP-grasp domain"/>
    <property type="match status" value="1"/>
</dbReference>
<protein>
    <recommendedName>
        <fullName evidence="2 10">Phosphoribosylamine--glycine ligase</fullName>
        <ecNumber evidence="2 10">6.3.4.13</ecNumber>
    </recommendedName>
    <alternativeName>
        <fullName evidence="10">GARS</fullName>
    </alternativeName>
    <alternativeName>
        <fullName evidence="8 10">Glycinamide ribonucleotide synthetase</fullName>
    </alternativeName>
    <alternativeName>
        <fullName evidence="9 10">Phosphoribosylglycinamide synthetase</fullName>
    </alternativeName>
</protein>
<dbReference type="FunFam" id="3.30.1490.20:FF:000006">
    <property type="entry name" value="phosphoribosylamine--glycine ligase, chloroplastic-like"/>
    <property type="match status" value="1"/>
</dbReference>
<dbReference type="RefSeq" id="WP_105247770.1">
    <property type="nucleotide sequence ID" value="NZ_PSZM01000046.1"/>
</dbReference>
<comment type="catalytic activity">
    <reaction evidence="10">
        <text>5-phospho-beta-D-ribosylamine + glycine + ATP = N(1)-(5-phospho-beta-D-ribosyl)glycinamide + ADP + phosphate + H(+)</text>
        <dbReference type="Rhea" id="RHEA:17453"/>
        <dbReference type="ChEBI" id="CHEBI:15378"/>
        <dbReference type="ChEBI" id="CHEBI:30616"/>
        <dbReference type="ChEBI" id="CHEBI:43474"/>
        <dbReference type="ChEBI" id="CHEBI:57305"/>
        <dbReference type="ChEBI" id="CHEBI:58681"/>
        <dbReference type="ChEBI" id="CHEBI:143788"/>
        <dbReference type="ChEBI" id="CHEBI:456216"/>
        <dbReference type="EC" id="6.3.4.13"/>
    </reaction>
</comment>
<dbReference type="Pfam" id="PF01071">
    <property type="entry name" value="GARS_A"/>
    <property type="match status" value="1"/>
</dbReference>
<comment type="similarity">
    <text evidence="7 10">Belongs to the GARS family.</text>
</comment>
<dbReference type="SUPFAM" id="SSF56059">
    <property type="entry name" value="Glutathione synthetase ATP-binding domain-like"/>
    <property type="match status" value="1"/>
</dbReference>
<evidence type="ECO:0000256" key="9">
    <source>
        <dbReference type="ARBA" id="ARBA00042864"/>
    </source>
</evidence>
<dbReference type="UniPathway" id="UPA00074">
    <property type="reaction ID" value="UER00125"/>
</dbReference>
<dbReference type="GO" id="GO:0005524">
    <property type="term" value="F:ATP binding"/>
    <property type="evidence" value="ECO:0007669"/>
    <property type="project" value="UniProtKB-UniRule"/>
</dbReference>
<dbReference type="OrthoDB" id="9807240at2"/>
<gene>
    <name evidence="10" type="primary">purD</name>
    <name evidence="13" type="ORF">C4S77_12205</name>
</gene>
<dbReference type="GO" id="GO:0046872">
    <property type="term" value="F:metal ion binding"/>
    <property type="evidence" value="ECO:0007669"/>
    <property type="project" value="InterPro"/>
</dbReference>
<evidence type="ECO:0000256" key="6">
    <source>
        <dbReference type="ARBA" id="ARBA00022840"/>
    </source>
</evidence>
<dbReference type="GO" id="GO:0004637">
    <property type="term" value="F:phosphoribosylamine-glycine ligase activity"/>
    <property type="evidence" value="ECO:0007669"/>
    <property type="project" value="UniProtKB-UniRule"/>
</dbReference>
<keyword evidence="6 11" id="KW-0067">ATP-binding</keyword>
<evidence type="ECO:0000256" key="10">
    <source>
        <dbReference type="HAMAP-Rule" id="MF_00138"/>
    </source>
</evidence>
<dbReference type="InterPro" id="IPR020561">
    <property type="entry name" value="PRibGlycinamid_synth_ATP-grasp"/>
</dbReference>
<dbReference type="InterPro" id="IPR013815">
    <property type="entry name" value="ATP_grasp_subdomain_1"/>
</dbReference>